<keyword evidence="1" id="KW-0812">Transmembrane</keyword>
<keyword evidence="4" id="KW-1185">Reference proteome</keyword>
<dbReference type="InterPro" id="IPR032708">
    <property type="entry name" value="McjB_C"/>
</dbReference>
<name>H5XUE5_9FIRM</name>
<feature type="transmembrane region" description="Helical" evidence="1">
    <location>
        <begin position="12"/>
        <end position="37"/>
    </location>
</feature>
<keyword evidence="1" id="KW-0472">Membrane</keyword>
<reference evidence="3 4" key="1">
    <citation type="submission" date="2011-11" db="EMBL/GenBank/DDBJ databases">
        <title>The Noncontiguous Finished genome of Desulfosporosinus youngiae DSM 17734.</title>
        <authorList>
            <consortium name="US DOE Joint Genome Institute (JGI-PGF)"/>
            <person name="Lucas S."/>
            <person name="Han J."/>
            <person name="Lapidus A."/>
            <person name="Cheng J.-F."/>
            <person name="Goodwin L."/>
            <person name="Pitluck S."/>
            <person name="Peters L."/>
            <person name="Ovchinnikova G."/>
            <person name="Lu M."/>
            <person name="Land M.L."/>
            <person name="Hauser L."/>
            <person name="Pester M."/>
            <person name="Spring S."/>
            <person name="Ollivier B."/>
            <person name="Rattei T."/>
            <person name="Klenk H.-P."/>
            <person name="Wagner M."/>
            <person name="Loy A."/>
            <person name="Woyke T.J."/>
        </authorList>
    </citation>
    <scope>NUCLEOTIDE SEQUENCE [LARGE SCALE GENOMIC DNA]</scope>
    <source>
        <strain evidence="3 4">DSM 17734</strain>
    </source>
</reference>
<dbReference type="Pfam" id="PF13471">
    <property type="entry name" value="Transglut_core3"/>
    <property type="match status" value="1"/>
</dbReference>
<proteinExistence type="predicted"/>
<sequence>MEIYISQFKKKIKINLLLTIAFFLMGIVRLAVLIIPFRFISRSIGERMAESPIEVNYSTYMKAAKVGWAVSKISQFTPWESKCLVQSITAQILLRLIKIPYTLYLGLAKDESNKLVAHAWLRCGGLILTGAREKDRFVAVAKFSKFSKEDDKGKVKY</sequence>
<dbReference type="STRING" id="768710.DesyoDRAFT_2298"/>
<keyword evidence="1" id="KW-1133">Transmembrane helix</keyword>
<evidence type="ECO:0000256" key="1">
    <source>
        <dbReference type="SAM" id="Phobius"/>
    </source>
</evidence>
<gene>
    <name evidence="3" type="ORF">DesyoDRAFT_2298</name>
</gene>
<accession>H5XUE5</accession>
<dbReference type="NCBIfam" id="NF033537">
    <property type="entry name" value="lasso_biosyn_B2"/>
    <property type="match status" value="1"/>
</dbReference>
<dbReference type="Proteomes" id="UP000005104">
    <property type="component" value="Chromosome"/>
</dbReference>
<dbReference type="AlphaFoldDB" id="H5XUE5"/>
<dbReference type="EMBL" id="CM001441">
    <property type="protein sequence ID" value="EHQ89381.1"/>
    <property type="molecule type" value="Genomic_DNA"/>
</dbReference>
<dbReference type="HOGENOM" id="CLU_129168_2_1_9"/>
<feature type="domain" description="Microcin J25-processing protein McjB C-terminal" evidence="2">
    <location>
        <begin position="41"/>
        <end position="140"/>
    </location>
</feature>
<organism evidence="3 4">
    <name type="scientific">Desulfosporosinus youngiae DSM 17734</name>
    <dbReference type="NCBI Taxonomy" id="768710"/>
    <lineage>
        <taxon>Bacteria</taxon>
        <taxon>Bacillati</taxon>
        <taxon>Bacillota</taxon>
        <taxon>Clostridia</taxon>
        <taxon>Eubacteriales</taxon>
        <taxon>Desulfitobacteriaceae</taxon>
        <taxon>Desulfosporosinus</taxon>
    </lineage>
</organism>
<evidence type="ECO:0000259" key="2">
    <source>
        <dbReference type="Pfam" id="PF13471"/>
    </source>
</evidence>
<evidence type="ECO:0000313" key="4">
    <source>
        <dbReference type="Proteomes" id="UP000005104"/>
    </source>
</evidence>
<dbReference type="eggNOG" id="ENOG5032RQF">
    <property type="taxonomic scope" value="Bacteria"/>
</dbReference>
<evidence type="ECO:0000313" key="3">
    <source>
        <dbReference type="EMBL" id="EHQ89381.1"/>
    </source>
</evidence>
<dbReference type="InterPro" id="IPR053521">
    <property type="entry name" value="McjB-like"/>
</dbReference>
<protein>
    <recommendedName>
        <fullName evidence="2">Microcin J25-processing protein McjB C-terminal domain-containing protein</fullName>
    </recommendedName>
</protein>